<protein>
    <submittedName>
        <fullName evidence="2">Uncharacterized protein</fullName>
    </submittedName>
</protein>
<dbReference type="PROSITE" id="PS51257">
    <property type="entry name" value="PROKAR_LIPOPROTEIN"/>
    <property type="match status" value="1"/>
</dbReference>
<proteinExistence type="predicted"/>
<dbReference type="InterPro" id="IPR036770">
    <property type="entry name" value="Ankyrin_rpt-contain_sf"/>
</dbReference>
<dbReference type="EMBL" id="JIBK01000041">
    <property type="protein sequence ID" value="POM84327.1"/>
    <property type="molecule type" value="Genomic_DNA"/>
</dbReference>
<comment type="caution">
    <text evidence="2">The sequence shown here is derived from an EMBL/GenBank/DDBJ whole genome shotgun (WGS) entry which is preliminary data.</text>
</comment>
<accession>A0A2P4Z2M8</accession>
<sequence length="413" mass="47349">MRNNFIDEDIFKVDDIESLIGSNTLLSSSCVLIQNVDYTPLQASLIHNSIKIRDFLLKQNNIDINIQNSKGENVLITAIVNKAPLTFIKELFRRNIDICLPKDSKFSSIIDFADPNWEGYSELKHMLQRRRLYNFNYRKQNSEIQIENISNDVEKKEVEPSDCSNNTIQFGSELTEIDKKNDPDNNIFNLKRPNTMNIDSKNLNTIASHLEMVEGKNALEPNKQITNKKNASRNISKSILVPKSVIKPNTHSSANESKKDTKKVNNDTQESISLKHESEISLEALEIEKKGEEYKRNVIHMKNLITDDEDNGIINNKYKLRSDVNKSSEIISEKISKITPFEKNTKPEFTTEKTTKNQDLNGNQRGGDYCKYFGVDDEYMSLIDQQLKESIETSKKLFSCVCCAGTRTWKSET</sequence>
<evidence type="ECO:0000256" key="1">
    <source>
        <dbReference type="SAM" id="MobiDB-lite"/>
    </source>
</evidence>
<gene>
    <name evidence="2" type="ORF">CmeUKMEL1_11840</name>
</gene>
<name>A0A2P4Z2M8_9CRYT</name>
<dbReference type="Proteomes" id="UP000236928">
    <property type="component" value="Unassembled WGS sequence"/>
</dbReference>
<dbReference type="SUPFAM" id="SSF48403">
    <property type="entry name" value="Ankyrin repeat"/>
    <property type="match status" value="1"/>
</dbReference>
<feature type="compositionally biased region" description="Basic and acidic residues" evidence="1">
    <location>
        <begin position="256"/>
        <end position="265"/>
    </location>
</feature>
<organism evidence="2 3">
    <name type="scientific">Cryptosporidium meleagridis</name>
    <dbReference type="NCBI Taxonomy" id="93969"/>
    <lineage>
        <taxon>Eukaryota</taxon>
        <taxon>Sar</taxon>
        <taxon>Alveolata</taxon>
        <taxon>Apicomplexa</taxon>
        <taxon>Conoidasida</taxon>
        <taxon>Coccidia</taxon>
        <taxon>Eucoccidiorida</taxon>
        <taxon>Eimeriorina</taxon>
        <taxon>Cryptosporidiidae</taxon>
        <taxon>Cryptosporidium</taxon>
    </lineage>
</organism>
<dbReference type="AlphaFoldDB" id="A0A2P4Z2M8"/>
<feature type="region of interest" description="Disordered" evidence="1">
    <location>
        <begin position="244"/>
        <end position="270"/>
    </location>
</feature>
<dbReference type="OrthoDB" id="340620at2759"/>
<dbReference type="VEuPathDB" id="CryptoDB:CmeUKMEL1_11840"/>
<evidence type="ECO:0000313" key="2">
    <source>
        <dbReference type="EMBL" id="POM84327.1"/>
    </source>
</evidence>
<evidence type="ECO:0000313" key="3">
    <source>
        <dbReference type="Proteomes" id="UP000236928"/>
    </source>
</evidence>
<dbReference type="Gene3D" id="1.25.40.20">
    <property type="entry name" value="Ankyrin repeat-containing domain"/>
    <property type="match status" value="1"/>
</dbReference>
<keyword evidence="3" id="KW-1185">Reference proteome</keyword>
<reference evidence="2 3" key="1">
    <citation type="submission" date="2014-04" db="EMBL/GenBank/DDBJ databases">
        <title>Comparative Genomics of Cryptosporidium Species.</title>
        <authorList>
            <person name="Silva J.C."/>
            <person name="Su Q."/>
            <person name="Chalmers R."/>
            <person name="Chibucos M.C."/>
            <person name="Elwin K."/>
            <person name="Godinez A."/>
            <person name="Guo F."/>
            <person name="Huynh K."/>
            <person name="Orvis J."/>
            <person name="Ott S."/>
            <person name="Sadzewicz L."/>
            <person name="Sengamalay N."/>
            <person name="Shetty A."/>
            <person name="Sun M."/>
            <person name="Tallon L."/>
            <person name="Xiao L."/>
            <person name="Zhang H."/>
            <person name="Fraser C.M."/>
            <person name="Zhu G."/>
            <person name="Kissinger J."/>
            <person name="Widmer G."/>
        </authorList>
    </citation>
    <scope>NUCLEOTIDE SEQUENCE [LARGE SCALE GENOMIC DNA]</scope>
    <source>
        <strain evidence="2 3">UKMEL1</strain>
    </source>
</reference>